<feature type="compositionally biased region" description="Polar residues" evidence="1">
    <location>
        <begin position="77"/>
        <end position="90"/>
    </location>
</feature>
<dbReference type="GeneID" id="54481012"/>
<dbReference type="EMBL" id="ML996588">
    <property type="protein sequence ID" value="KAF2752993.1"/>
    <property type="molecule type" value="Genomic_DNA"/>
</dbReference>
<keyword evidence="3" id="KW-1185">Reference proteome</keyword>
<evidence type="ECO:0000313" key="2">
    <source>
        <dbReference type="EMBL" id="KAF2752993.1"/>
    </source>
</evidence>
<accession>A0A6A6VS14</accession>
<proteinExistence type="predicted"/>
<name>A0A6A6VS14_9PEZI</name>
<reference evidence="2" key="1">
    <citation type="journal article" date="2020" name="Stud. Mycol.">
        <title>101 Dothideomycetes genomes: a test case for predicting lifestyles and emergence of pathogens.</title>
        <authorList>
            <person name="Haridas S."/>
            <person name="Albert R."/>
            <person name="Binder M."/>
            <person name="Bloem J."/>
            <person name="Labutti K."/>
            <person name="Salamov A."/>
            <person name="Andreopoulos B."/>
            <person name="Baker S."/>
            <person name="Barry K."/>
            <person name="Bills G."/>
            <person name="Bluhm B."/>
            <person name="Cannon C."/>
            <person name="Castanera R."/>
            <person name="Culley D."/>
            <person name="Daum C."/>
            <person name="Ezra D."/>
            <person name="Gonzalez J."/>
            <person name="Henrissat B."/>
            <person name="Kuo A."/>
            <person name="Liang C."/>
            <person name="Lipzen A."/>
            <person name="Lutzoni F."/>
            <person name="Magnuson J."/>
            <person name="Mondo S."/>
            <person name="Nolan M."/>
            <person name="Ohm R."/>
            <person name="Pangilinan J."/>
            <person name="Park H.-J."/>
            <person name="Ramirez L."/>
            <person name="Alfaro M."/>
            <person name="Sun H."/>
            <person name="Tritt A."/>
            <person name="Yoshinaga Y."/>
            <person name="Zwiers L.-H."/>
            <person name="Turgeon B."/>
            <person name="Goodwin S."/>
            <person name="Spatafora J."/>
            <person name="Crous P."/>
            <person name="Grigoriev I."/>
        </authorList>
    </citation>
    <scope>NUCLEOTIDE SEQUENCE</scope>
    <source>
        <strain evidence="2">CBS 121739</strain>
    </source>
</reference>
<dbReference type="Proteomes" id="UP000799437">
    <property type="component" value="Unassembled WGS sequence"/>
</dbReference>
<feature type="compositionally biased region" description="Basic residues" evidence="1">
    <location>
        <begin position="35"/>
        <end position="50"/>
    </location>
</feature>
<organism evidence="2 3">
    <name type="scientific">Pseudovirgaria hyperparasitica</name>
    <dbReference type="NCBI Taxonomy" id="470096"/>
    <lineage>
        <taxon>Eukaryota</taxon>
        <taxon>Fungi</taxon>
        <taxon>Dikarya</taxon>
        <taxon>Ascomycota</taxon>
        <taxon>Pezizomycotina</taxon>
        <taxon>Dothideomycetes</taxon>
        <taxon>Dothideomycetes incertae sedis</taxon>
        <taxon>Acrospermales</taxon>
        <taxon>Acrospermaceae</taxon>
        <taxon>Pseudovirgaria</taxon>
    </lineage>
</organism>
<dbReference type="OrthoDB" id="3886346at2759"/>
<evidence type="ECO:0000313" key="3">
    <source>
        <dbReference type="Proteomes" id="UP000799437"/>
    </source>
</evidence>
<evidence type="ECO:0000256" key="1">
    <source>
        <dbReference type="SAM" id="MobiDB-lite"/>
    </source>
</evidence>
<protein>
    <submittedName>
        <fullName evidence="2">Uncharacterized protein</fullName>
    </submittedName>
</protein>
<feature type="region of interest" description="Disordered" evidence="1">
    <location>
        <begin position="35"/>
        <end position="62"/>
    </location>
</feature>
<dbReference type="AlphaFoldDB" id="A0A6A6VS14"/>
<gene>
    <name evidence="2" type="ORF">EJ05DRAFT_228756</name>
</gene>
<sequence length="266" mass="29637">MSGEAHKAFEYLKEKVPEWIENLEALRARVAEKHRHALRASTAPRKKKRTGSMDSLRPDENDAVSSIPTRIVLAPQPLSTTPLAPSTNNLTKRKRDAKSITSGHISGPPKYRMRQQMVVVYYDSEIQKSFETLVRNITTGRSMLRKGKMAAKMEALMYAMDVDDSTSGDNDEDPNAKIDIRSNLTGFRITRSIRAVPSPLRNAGSSSDDFDSADKDLETAQSLCERGAHQFLRDGDCSPELEGSEASFKKILALSEILVARQRAKE</sequence>
<dbReference type="RefSeq" id="XP_033595444.1">
    <property type="nucleotide sequence ID" value="XM_033739958.1"/>
</dbReference>
<feature type="region of interest" description="Disordered" evidence="1">
    <location>
        <begin position="77"/>
        <end position="109"/>
    </location>
</feature>